<evidence type="ECO:0000313" key="2">
    <source>
        <dbReference type="Proteomes" id="UP000199165"/>
    </source>
</evidence>
<evidence type="ECO:0000313" key="1">
    <source>
        <dbReference type="EMBL" id="SFT81000.1"/>
    </source>
</evidence>
<dbReference type="STRING" id="995060.SAMN04487904_10910"/>
<name>A0A1I7B1B1_9ACTN</name>
<accession>A0A1I7B1B1</accession>
<dbReference type="EMBL" id="FPAT01000009">
    <property type="protein sequence ID" value="SFT81000.1"/>
    <property type="molecule type" value="Genomic_DNA"/>
</dbReference>
<organism evidence="1 2">
    <name type="scientific">Actinopolyspora righensis</name>
    <dbReference type="NCBI Taxonomy" id="995060"/>
    <lineage>
        <taxon>Bacteria</taxon>
        <taxon>Bacillati</taxon>
        <taxon>Actinomycetota</taxon>
        <taxon>Actinomycetes</taxon>
        <taxon>Actinopolysporales</taxon>
        <taxon>Actinopolysporaceae</taxon>
        <taxon>Actinopolyspora</taxon>
        <taxon>Actinopolyspora alba group</taxon>
    </lineage>
</organism>
<keyword evidence="2" id="KW-1185">Reference proteome</keyword>
<dbReference type="AlphaFoldDB" id="A0A1I7B1B1"/>
<dbReference type="Proteomes" id="UP000199165">
    <property type="component" value="Unassembled WGS sequence"/>
</dbReference>
<sequence>MSEIFHVVVLMVFVVSRLLFSEVISWCRLFVLGDPCNRADSSG</sequence>
<reference evidence="2" key="1">
    <citation type="submission" date="2016-10" db="EMBL/GenBank/DDBJ databases">
        <authorList>
            <person name="Varghese N."/>
            <person name="Submissions S."/>
        </authorList>
    </citation>
    <scope>NUCLEOTIDE SEQUENCE [LARGE SCALE GENOMIC DNA]</scope>
    <source>
        <strain evidence="2">DSM 45501</strain>
    </source>
</reference>
<protein>
    <submittedName>
        <fullName evidence="1">Uncharacterized protein</fullName>
    </submittedName>
</protein>
<gene>
    <name evidence="1" type="ORF">SAMN04487904_10910</name>
</gene>
<proteinExistence type="predicted"/>